<keyword evidence="6 7" id="KW-0472">Membrane</keyword>
<dbReference type="EMBL" id="BAABJO010000005">
    <property type="protein sequence ID" value="GAA5116618.1"/>
    <property type="molecule type" value="Genomic_DNA"/>
</dbReference>
<keyword evidence="4 7" id="KW-0812">Transmembrane</keyword>
<evidence type="ECO:0000256" key="4">
    <source>
        <dbReference type="ARBA" id="ARBA00022692"/>
    </source>
</evidence>
<dbReference type="Gene3D" id="1.10.3720.10">
    <property type="entry name" value="MetI-like"/>
    <property type="match status" value="1"/>
</dbReference>
<keyword evidence="3" id="KW-1003">Cell membrane</keyword>
<gene>
    <name evidence="9" type="ORF">GCM10023320_17350</name>
</gene>
<evidence type="ECO:0000256" key="1">
    <source>
        <dbReference type="ARBA" id="ARBA00004651"/>
    </source>
</evidence>
<dbReference type="Pfam" id="PF00528">
    <property type="entry name" value="BPD_transp_1"/>
    <property type="match status" value="1"/>
</dbReference>
<dbReference type="Proteomes" id="UP001500804">
    <property type="component" value="Unassembled WGS sequence"/>
</dbReference>
<feature type="transmembrane region" description="Helical" evidence="7">
    <location>
        <begin position="132"/>
        <end position="153"/>
    </location>
</feature>
<keyword evidence="5 7" id="KW-1133">Transmembrane helix</keyword>
<dbReference type="InterPro" id="IPR035906">
    <property type="entry name" value="MetI-like_sf"/>
</dbReference>
<evidence type="ECO:0000256" key="5">
    <source>
        <dbReference type="ARBA" id="ARBA00022989"/>
    </source>
</evidence>
<dbReference type="SUPFAM" id="SSF161098">
    <property type="entry name" value="MetI-like"/>
    <property type="match status" value="1"/>
</dbReference>
<dbReference type="CDD" id="cd06261">
    <property type="entry name" value="TM_PBP2"/>
    <property type="match status" value="1"/>
</dbReference>
<sequence length="326" mass="36427">MAKPTLADPPVATPTAEQLKPAPVRGDHLRRRNLWIWAFLMPTVVLYGLYTIYPVVASYWYSLVEWNGFESEQRFVGISNYQAVLADPGFWNSVWITLVFMLLVVPARIFLSLLLAIVLNSPKLPFAALFRTVYFLPVVTTTAIVGVVMQFIFDPASGPINAALQELGQSRGINFLGDSGIALLTVSAVYVWKFFGVTMIYWLAALQTIPRDLYEAATIDGSSAVQTFRHITLPLLMPFLLIITVLTIEDTFRAFDLMQSMTGGGPFFGTEVIEIYIYRWAFAASIPQLGFASAAAVLFGLFVMVFGFFQLWAVYAARRLRAETTR</sequence>
<evidence type="ECO:0000313" key="10">
    <source>
        <dbReference type="Proteomes" id="UP001500804"/>
    </source>
</evidence>
<feature type="transmembrane region" description="Helical" evidence="7">
    <location>
        <begin position="231"/>
        <end position="248"/>
    </location>
</feature>
<comment type="subcellular location">
    <subcellularLocation>
        <location evidence="1 7">Cell membrane</location>
        <topology evidence="1 7">Multi-pass membrane protein</topology>
    </subcellularLocation>
</comment>
<feature type="transmembrane region" description="Helical" evidence="7">
    <location>
        <begin position="94"/>
        <end position="120"/>
    </location>
</feature>
<proteinExistence type="inferred from homology"/>
<dbReference type="RefSeq" id="WP_345604323.1">
    <property type="nucleotide sequence ID" value="NZ_BAABJO010000005.1"/>
</dbReference>
<dbReference type="InterPro" id="IPR051393">
    <property type="entry name" value="ABC_transporter_permease"/>
</dbReference>
<dbReference type="InterPro" id="IPR000515">
    <property type="entry name" value="MetI-like"/>
</dbReference>
<feature type="domain" description="ABC transmembrane type-1" evidence="8">
    <location>
        <begin position="94"/>
        <end position="310"/>
    </location>
</feature>
<evidence type="ECO:0000259" key="8">
    <source>
        <dbReference type="PROSITE" id="PS50928"/>
    </source>
</evidence>
<keyword evidence="2 7" id="KW-0813">Transport</keyword>
<feature type="transmembrane region" description="Helical" evidence="7">
    <location>
        <begin position="181"/>
        <end position="204"/>
    </location>
</feature>
<dbReference type="PROSITE" id="PS50928">
    <property type="entry name" value="ABC_TM1"/>
    <property type="match status" value="1"/>
</dbReference>
<keyword evidence="10" id="KW-1185">Reference proteome</keyword>
<evidence type="ECO:0000256" key="2">
    <source>
        <dbReference type="ARBA" id="ARBA00022448"/>
    </source>
</evidence>
<evidence type="ECO:0000256" key="6">
    <source>
        <dbReference type="ARBA" id="ARBA00023136"/>
    </source>
</evidence>
<accession>A0ABP9NL66</accession>
<comment type="similarity">
    <text evidence="7">Belongs to the binding-protein-dependent transport system permease family.</text>
</comment>
<evidence type="ECO:0000313" key="9">
    <source>
        <dbReference type="EMBL" id="GAA5116618.1"/>
    </source>
</evidence>
<dbReference type="PANTHER" id="PTHR30193">
    <property type="entry name" value="ABC TRANSPORTER PERMEASE PROTEIN"/>
    <property type="match status" value="1"/>
</dbReference>
<evidence type="ECO:0000256" key="7">
    <source>
        <dbReference type="RuleBase" id="RU363032"/>
    </source>
</evidence>
<comment type="caution">
    <text evidence="9">The sequence shown here is derived from an EMBL/GenBank/DDBJ whole genome shotgun (WGS) entry which is preliminary data.</text>
</comment>
<evidence type="ECO:0000256" key="3">
    <source>
        <dbReference type="ARBA" id="ARBA00022475"/>
    </source>
</evidence>
<feature type="transmembrane region" description="Helical" evidence="7">
    <location>
        <begin position="289"/>
        <end position="317"/>
    </location>
</feature>
<reference evidence="10" key="1">
    <citation type="journal article" date="2019" name="Int. J. Syst. Evol. Microbiol.">
        <title>The Global Catalogue of Microorganisms (GCM) 10K type strain sequencing project: providing services to taxonomists for standard genome sequencing and annotation.</title>
        <authorList>
            <consortium name="The Broad Institute Genomics Platform"/>
            <consortium name="The Broad Institute Genome Sequencing Center for Infectious Disease"/>
            <person name="Wu L."/>
            <person name="Ma J."/>
        </authorList>
    </citation>
    <scope>NUCLEOTIDE SEQUENCE [LARGE SCALE GENOMIC DNA]</scope>
    <source>
        <strain evidence="10">JCM 18302</strain>
    </source>
</reference>
<organism evidence="9 10">
    <name type="scientific">Pseudonocardia adelaidensis</name>
    <dbReference type="NCBI Taxonomy" id="648754"/>
    <lineage>
        <taxon>Bacteria</taxon>
        <taxon>Bacillati</taxon>
        <taxon>Actinomycetota</taxon>
        <taxon>Actinomycetes</taxon>
        <taxon>Pseudonocardiales</taxon>
        <taxon>Pseudonocardiaceae</taxon>
        <taxon>Pseudonocardia</taxon>
    </lineage>
</organism>
<feature type="transmembrane region" description="Helical" evidence="7">
    <location>
        <begin position="34"/>
        <end position="53"/>
    </location>
</feature>
<dbReference type="PANTHER" id="PTHR30193:SF37">
    <property type="entry name" value="INNER MEMBRANE ABC TRANSPORTER PERMEASE PROTEIN YCJO"/>
    <property type="match status" value="1"/>
</dbReference>
<name>A0ABP9NL66_9PSEU</name>
<protein>
    <submittedName>
        <fullName evidence="9">Sugar ABC transporter permease</fullName>
    </submittedName>
</protein>